<dbReference type="VEuPathDB" id="FungiDB:SI65_08447"/>
<organism evidence="1 2">
    <name type="scientific">Aspergillus cristatus</name>
    <name type="common">Chinese Fuzhuan brick tea-fermentation fungus</name>
    <name type="synonym">Eurotium cristatum</name>
    <dbReference type="NCBI Taxonomy" id="573508"/>
    <lineage>
        <taxon>Eukaryota</taxon>
        <taxon>Fungi</taxon>
        <taxon>Dikarya</taxon>
        <taxon>Ascomycota</taxon>
        <taxon>Pezizomycotina</taxon>
        <taxon>Eurotiomycetes</taxon>
        <taxon>Eurotiomycetidae</taxon>
        <taxon>Eurotiales</taxon>
        <taxon>Aspergillaceae</taxon>
        <taxon>Aspergillus</taxon>
        <taxon>Aspergillus subgen. Aspergillus</taxon>
    </lineage>
</organism>
<dbReference type="EMBL" id="JXNT01000013">
    <property type="protein sequence ID" value="ODM16013.1"/>
    <property type="molecule type" value="Genomic_DNA"/>
</dbReference>
<dbReference type="Proteomes" id="UP000094569">
    <property type="component" value="Unassembled WGS sequence"/>
</dbReference>
<sequence>MEIYKRGDGDEDGIQEFTKKKKLEADIIADAEIFARGGKDTFFELYYQEPEKVLEYKKHGFHFVNRLLEYHANLLNEREITPEVEKEHVRFVRFIRMLFLSNYSFLRLGRAFLAKEDTYRYWRAVQNTMGC</sequence>
<name>A0A1E3B4Y3_ASPCR</name>
<keyword evidence="2" id="KW-1185">Reference proteome</keyword>
<gene>
    <name evidence="1" type="ORF">SI65_08447</name>
</gene>
<accession>A0A1E3B4Y3</accession>
<protein>
    <submittedName>
        <fullName evidence="1">Uncharacterized protein</fullName>
    </submittedName>
</protein>
<proteinExistence type="predicted"/>
<reference evidence="1 2" key="1">
    <citation type="journal article" date="2016" name="BMC Genomics">
        <title>Comparative genomic and transcriptomic analyses of the Fuzhuan brick tea-fermentation fungus Aspergillus cristatus.</title>
        <authorList>
            <person name="Ge Y."/>
            <person name="Wang Y."/>
            <person name="Liu Y."/>
            <person name="Tan Y."/>
            <person name="Ren X."/>
            <person name="Zhang X."/>
            <person name="Hyde K.D."/>
            <person name="Liu Y."/>
            <person name="Liu Z."/>
        </authorList>
    </citation>
    <scope>NUCLEOTIDE SEQUENCE [LARGE SCALE GENOMIC DNA]</scope>
    <source>
        <strain evidence="1 2">GZAAS20.1005</strain>
    </source>
</reference>
<comment type="caution">
    <text evidence="1">The sequence shown here is derived from an EMBL/GenBank/DDBJ whole genome shotgun (WGS) entry which is preliminary data.</text>
</comment>
<dbReference type="AlphaFoldDB" id="A0A1E3B4Y3"/>
<evidence type="ECO:0000313" key="1">
    <source>
        <dbReference type="EMBL" id="ODM16013.1"/>
    </source>
</evidence>
<evidence type="ECO:0000313" key="2">
    <source>
        <dbReference type="Proteomes" id="UP000094569"/>
    </source>
</evidence>